<feature type="compositionally biased region" description="Basic and acidic residues" evidence="1">
    <location>
        <begin position="25"/>
        <end position="38"/>
    </location>
</feature>
<reference evidence="3" key="1">
    <citation type="journal article" date="2019" name="Int. J. Syst. Evol. Microbiol.">
        <title>The Global Catalogue of Microorganisms (GCM) 10K type strain sequencing project: providing services to taxonomists for standard genome sequencing and annotation.</title>
        <authorList>
            <consortium name="The Broad Institute Genomics Platform"/>
            <consortium name="The Broad Institute Genome Sequencing Center for Infectious Disease"/>
            <person name="Wu L."/>
            <person name="Ma J."/>
        </authorList>
    </citation>
    <scope>NUCLEOTIDE SEQUENCE [LARGE SCALE GENOMIC DNA]</scope>
    <source>
        <strain evidence="3">JCM 3115</strain>
    </source>
</reference>
<dbReference type="EMBL" id="BMQJ01000004">
    <property type="protein sequence ID" value="GGP92148.1"/>
    <property type="molecule type" value="Genomic_DNA"/>
</dbReference>
<evidence type="ECO:0000313" key="3">
    <source>
        <dbReference type="Proteomes" id="UP000611554"/>
    </source>
</evidence>
<organism evidence="2 3">
    <name type="scientific">Streptosporangium pseudovulgare</name>
    <dbReference type="NCBI Taxonomy" id="35765"/>
    <lineage>
        <taxon>Bacteria</taxon>
        <taxon>Bacillati</taxon>
        <taxon>Actinomycetota</taxon>
        <taxon>Actinomycetes</taxon>
        <taxon>Streptosporangiales</taxon>
        <taxon>Streptosporangiaceae</taxon>
        <taxon>Streptosporangium</taxon>
    </lineage>
</organism>
<protein>
    <recommendedName>
        <fullName evidence="4">Transposase IS4-like domain-containing protein</fullName>
    </recommendedName>
</protein>
<keyword evidence="3" id="KW-1185">Reference proteome</keyword>
<accession>A0ABQ2QSF0</accession>
<evidence type="ECO:0000313" key="2">
    <source>
        <dbReference type="EMBL" id="GGP92148.1"/>
    </source>
</evidence>
<evidence type="ECO:0000256" key="1">
    <source>
        <dbReference type="SAM" id="MobiDB-lite"/>
    </source>
</evidence>
<evidence type="ECO:0008006" key="4">
    <source>
        <dbReference type="Google" id="ProtNLM"/>
    </source>
</evidence>
<dbReference type="Proteomes" id="UP000611554">
    <property type="component" value="Unassembled WGS sequence"/>
</dbReference>
<proteinExistence type="predicted"/>
<name>A0ABQ2QSF0_9ACTN</name>
<gene>
    <name evidence="2" type="ORF">GCM10010140_22430</name>
</gene>
<sequence>MQAPPVSGSACTRAPGPAARGRPRQRPEVVLADRGHDHDTYRHLVRQLQVRPLITRRGTGRGSGPGEQRWVVEQTLALLQTCWDEQGAADIRPSAASEVA</sequence>
<comment type="caution">
    <text evidence="2">The sequence shown here is derived from an EMBL/GenBank/DDBJ whole genome shotgun (WGS) entry which is preliminary data.</text>
</comment>
<feature type="region of interest" description="Disordered" evidence="1">
    <location>
        <begin position="1"/>
        <end position="38"/>
    </location>
</feature>